<comment type="caution">
    <text evidence="1">The sequence shown here is derived from an EMBL/GenBank/DDBJ whole genome shotgun (WGS) entry which is preliminary data.</text>
</comment>
<accession>X1CHE5</accession>
<feature type="non-terminal residue" evidence="1">
    <location>
        <position position="1"/>
    </location>
</feature>
<evidence type="ECO:0000313" key="1">
    <source>
        <dbReference type="EMBL" id="GAH07057.1"/>
    </source>
</evidence>
<reference evidence="1" key="1">
    <citation type="journal article" date="2014" name="Front. Microbiol.">
        <title>High frequency of phylogenetically diverse reductive dehalogenase-homologous genes in deep subseafloor sedimentary metagenomes.</title>
        <authorList>
            <person name="Kawai M."/>
            <person name="Futagami T."/>
            <person name="Toyoda A."/>
            <person name="Takaki Y."/>
            <person name="Nishi S."/>
            <person name="Hori S."/>
            <person name="Arai W."/>
            <person name="Tsubouchi T."/>
            <person name="Morono Y."/>
            <person name="Uchiyama I."/>
            <person name="Ito T."/>
            <person name="Fujiyama A."/>
            <person name="Inagaki F."/>
            <person name="Takami H."/>
        </authorList>
    </citation>
    <scope>NUCLEOTIDE SEQUENCE</scope>
    <source>
        <strain evidence="1">Expedition CK06-06</strain>
    </source>
</reference>
<proteinExistence type="predicted"/>
<dbReference type="EMBL" id="BART01038718">
    <property type="protein sequence ID" value="GAH07057.1"/>
    <property type="molecule type" value="Genomic_DNA"/>
</dbReference>
<organism evidence="1">
    <name type="scientific">marine sediment metagenome</name>
    <dbReference type="NCBI Taxonomy" id="412755"/>
    <lineage>
        <taxon>unclassified sequences</taxon>
        <taxon>metagenomes</taxon>
        <taxon>ecological metagenomes</taxon>
    </lineage>
</organism>
<protein>
    <submittedName>
        <fullName evidence="1">Uncharacterized protein</fullName>
    </submittedName>
</protein>
<gene>
    <name evidence="1" type="ORF">S01H4_64052</name>
</gene>
<sequence>TDYSGHDASCPYIYIDRQDACPTVLSDIL</sequence>
<dbReference type="AlphaFoldDB" id="X1CHE5"/>
<name>X1CHE5_9ZZZZ</name>